<name>A0A852WY37_9MICO</name>
<dbReference type="AlphaFoldDB" id="A0A852WY37"/>
<dbReference type="Proteomes" id="UP000592181">
    <property type="component" value="Unassembled WGS sequence"/>
</dbReference>
<feature type="transmembrane region" description="Helical" evidence="1">
    <location>
        <begin position="116"/>
        <end position="137"/>
    </location>
</feature>
<feature type="transmembrane region" description="Helical" evidence="1">
    <location>
        <begin position="79"/>
        <end position="104"/>
    </location>
</feature>
<evidence type="ECO:0000256" key="1">
    <source>
        <dbReference type="SAM" id="Phobius"/>
    </source>
</evidence>
<accession>A0A852WY37</accession>
<proteinExistence type="predicted"/>
<gene>
    <name evidence="2" type="ORF">BJY28_000411</name>
</gene>
<evidence type="ECO:0008006" key="4">
    <source>
        <dbReference type="Google" id="ProtNLM"/>
    </source>
</evidence>
<organism evidence="2 3">
    <name type="scientific">Janibacter alkaliphilus</name>
    <dbReference type="NCBI Taxonomy" id="1069963"/>
    <lineage>
        <taxon>Bacteria</taxon>
        <taxon>Bacillati</taxon>
        <taxon>Actinomycetota</taxon>
        <taxon>Actinomycetes</taxon>
        <taxon>Micrococcales</taxon>
        <taxon>Intrasporangiaceae</taxon>
        <taxon>Janibacter</taxon>
    </lineage>
</organism>
<protein>
    <recommendedName>
        <fullName evidence="4">DUF3180 domain-containing protein</fullName>
    </recommendedName>
</protein>
<dbReference type="InterPro" id="IPR021517">
    <property type="entry name" value="DUF3180"/>
</dbReference>
<keyword evidence="1" id="KW-1133">Transmembrane helix</keyword>
<keyword evidence="1" id="KW-0472">Membrane</keyword>
<feature type="transmembrane region" description="Helical" evidence="1">
    <location>
        <begin position="38"/>
        <end position="59"/>
    </location>
</feature>
<reference evidence="2 3" key="1">
    <citation type="submission" date="2020-07" db="EMBL/GenBank/DDBJ databases">
        <title>Sequencing the genomes of 1000 actinobacteria strains.</title>
        <authorList>
            <person name="Klenk H.-P."/>
        </authorList>
    </citation>
    <scope>NUCLEOTIDE SEQUENCE [LARGE SCALE GENOMIC DNA]</scope>
    <source>
        <strain evidence="2 3">DSM 24723</strain>
    </source>
</reference>
<sequence>MLRSGLRAGSLLLLAVIATGLSWVVGRWWLDAGNQPLRVTWLAAGLLLAMAVVVLVMGWRMRRHQRGQARVEPLLAARILALAQASALTGAVVGGGYLGQALVLLPDLDFGGRGTIALWDALAGLGGLLVAGAGLIVQSWCRIVEDDDEGEDGEQRRSRPSA</sequence>
<keyword evidence="3" id="KW-1185">Reference proteome</keyword>
<dbReference type="EMBL" id="JACBZX010000001">
    <property type="protein sequence ID" value="NYG35942.1"/>
    <property type="molecule type" value="Genomic_DNA"/>
</dbReference>
<comment type="caution">
    <text evidence="2">The sequence shown here is derived from an EMBL/GenBank/DDBJ whole genome shotgun (WGS) entry which is preliminary data.</text>
</comment>
<evidence type="ECO:0000313" key="3">
    <source>
        <dbReference type="Proteomes" id="UP000592181"/>
    </source>
</evidence>
<dbReference type="RefSeq" id="WP_179461527.1">
    <property type="nucleotide sequence ID" value="NZ_JACBZX010000001.1"/>
</dbReference>
<dbReference type="Pfam" id="PF11377">
    <property type="entry name" value="DUF3180"/>
    <property type="match status" value="1"/>
</dbReference>
<keyword evidence="1" id="KW-0812">Transmembrane</keyword>
<evidence type="ECO:0000313" key="2">
    <source>
        <dbReference type="EMBL" id="NYG35942.1"/>
    </source>
</evidence>